<sequence>MLSNLVPFRRVQKYTVVVDHPLSEGTHASSESIENSMEVQTLNVGHALQTLGHKPHGLLAVSKRAEISARAVVRLRNDDAAAALLLMLRGKLCADATVRIMIGEVATLRHDNPLLRAA</sequence>
<accession>A0A3N2BLJ3</accession>
<organism evidence="1 2">
    <name type="scientific">Plantibacter flavus</name>
    <dbReference type="NCBI Taxonomy" id="150123"/>
    <lineage>
        <taxon>Bacteria</taxon>
        <taxon>Bacillati</taxon>
        <taxon>Actinomycetota</taxon>
        <taxon>Actinomycetes</taxon>
        <taxon>Micrococcales</taxon>
        <taxon>Microbacteriaceae</taxon>
        <taxon>Plantibacter</taxon>
    </lineage>
</organism>
<comment type="caution">
    <text evidence="1">The sequence shown here is derived from an EMBL/GenBank/DDBJ whole genome shotgun (WGS) entry which is preliminary data.</text>
</comment>
<keyword evidence="2" id="KW-1185">Reference proteome</keyword>
<dbReference type="AlphaFoldDB" id="A0A3N2BLJ3"/>
<reference evidence="1 2" key="1">
    <citation type="submission" date="2018-11" db="EMBL/GenBank/DDBJ databases">
        <title>Sequencing the genomes of 1000 actinobacteria strains.</title>
        <authorList>
            <person name="Klenk H.-P."/>
        </authorList>
    </citation>
    <scope>NUCLEOTIDE SEQUENCE [LARGE SCALE GENOMIC DNA]</scope>
    <source>
        <strain evidence="1 2">DSM 14012</strain>
    </source>
</reference>
<evidence type="ECO:0000313" key="2">
    <source>
        <dbReference type="Proteomes" id="UP000266915"/>
    </source>
</evidence>
<name>A0A3N2BLJ3_9MICO</name>
<dbReference type="Proteomes" id="UP000266915">
    <property type="component" value="Unassembled WGS sequence"/>
</dbReference>
<dbReference type="EMBL" id="RKHL01000002">
    <property type="protein sequence ID" value="ROR76106.1"/>
    <property type="molecule type" value="Genomic_DNA"/>
</dbReference>
<protein>
    <submittedName>
        <fullName evidence="1">Uncharacterized protein</fullName>
    </submittedName>
</protein>
<dbReference type="RefSeq" id="WP_085514115.1">
    <property type="nucleotide sequence ID" value="NZ_FXAP01000007.1"/>
</dbReference>
<proteinExistence type="predicted"/>
<evidence type="ECO:0000313" key="1">
    <source>
        <dbReference type="EMBL" id="ROR76106.1"/>
    </source>
</evidence>
<gene>
    <name evidence="1" type="ORF">EDD42_4059</name>
</gene>